<evidence type="ECO:0000313" key="1">
    <source>
        <dbReference type="EMBL" id="KKN55335.1"/>
    </source>
</evidence>
<dbReference type="AlphaFoldDB" id="A0A0F9RFR1"/>
<name>A0A0F9RFR1_9ZZZZ</name>
<sequence>MAVIRSLAVRLVADTKKFEQGMKRSGKTVSTLKTKVTAASKALTLFAQGLGLAAGAGLAVLVKQQLTAVDALAKTADKLGETTEALAGFHLAAKLTGVETNTANMALQRMVRRLAEAAQGTGEAKAALAELGLDAQRLSQLAPTAAFAEIAEAMKAVKNQSDRVRLSFKLFDSEGVALVNTLKLGKEGLAAMQKEAERLGIAISRTDARAIEDANDAIDKFKLSLAGVGQSITTELAEPLKALADIFTTKGGKALLTLLTGAAVGQGLGGKRGAAIGTGLAAIPIIANLSRVIGKAFADEFIAAPPRKPRPVDPDRRADKIVELAVTKELRKQDVLIKSFNKALQITNKLREQLLRGERPLVDGKRLTPAERPAEIEKLALLVDAIIKARNAALDARNAERERIENLDIAKASRAGFIGFGEGASGALESSLAIIKRIGPEGRKARHAMFDLANEMRRINEMTAKRLALLAESRKKSAALDASAKALFHATRTPIENIAGEFAVISKLQAAGRFDFMPDVRERAIEAIREKLRALLPEDPTAQGFLRNPALEAGSNAAFDAIQRAMGFGAEGEQKKQTAELKKLNATLEAAKKLLESLEPPELVDVEAA</sequence>
<protein>
    <submittedName>
        <fullName evidence="1">Uncharacterized protein</fullName>
    </submittedName>
</protein>
<organism evidence="1">
    <name type="scientific">marine sediment metagenome</name>
    <dbReference type="NCBI Taxonomy" id="412755"/>
    <lineage>
        <taxon>unclassified sequences</taxon>
        <taxon>metagenomes</taxon>
        <taxon>ecological metagenomes</taxon>
    </lineage>
</organism>
<reference evidence="1" key="1">
    <citation type="journal article" date="2015" name="Nature">
        <title>Complex archaea that bridge the gap between prokaryotes and eukaryotes.</title>
        <authorList>
            <person name="Spang A."/>
            <person name="Saw J.H."/>
            <person name="Jorgensen S.L."/>
            <person name="Zaremba-Niedzwiedzka K."/>
            <person name="Martijn J."/>
            <person name="Lind A.E."/>
            <person name="van Eijk R."/>
            <person name="Schleper C."/>
            <person name="Guy L."/>
            <person name="Ettema T.J."/>
        </authorList>
    </citation>
    <scope>NUCLEOTIDE SEQUENCE</scope>
</reference>
<proteinExistence type="predicted"/>
<accession>A0A0F9RFR1</accession>
<gene>
    <name evidence="1" type="ORF">LCGC14_0583250</name>
</gene>
<dbReference type="EMBL" id="LAZR01000889">
    <property type="protein sequence ID" value="KKN55335.1"/>
    <property type="molecule type" value="Genomic_DNA"/>
</dbReference>
<comment type="caution">
    <text evidence="1">The sequence shown here is derived from an EMBL/GenBank/DDBJ whole genome shotgun (WGS) entry which is preliminary data.</text>
</comment>